<keyword evidence="2" id="KW-0378">Hydrolase</keyword>
<organism evidence="2 3">
    <name type="scientific">Paractinoplanes lichenicola</name>
    <dbReference type="NCBI Taxonomy" id="2802976"/>
    <lineage>
        <taxon>Bacteria</taxon>
        <taxon>Bacillati</taxon>
        <taxon>Actinomycetota</taxon>
        <taxon>Actinomycetes</taxon>
        <taxon>Micromonosporales</taxon>
        <taxon>Micromonosporaceae</taxon>
        <taxon>Paractinoplanes</taxon>
    </lineage>
</organism>
<protein>
    <submittedName>
        <fullName evidence="2">Alpha/beta fold hydrolase</fullName>
    </submittedName>
</protein>
<sequence>MTRFLVFRGRGVPAADHWSREWVGNYPEFTWAPAPPEPPFVVADRLAALHAAISADDEPAILIAHSAGCLVVAVWAAQHTGPVRAALLVTPPYFESGPPPTDGLTGTGYGPWPDGERWARSPSRPAL</sequence>
<accession>A0ABS1VQ06</accession>
<dbReference type="EMBL" id="JAENHO010000004">
    <property type="protein sequence ID" value="MBL7255616.1"/>
    <property type="molecule type" value="Genomic_DNA"/>
</dbReference>
<proteinExistence type="predicted"/>
<comment type="caution">
    <text evidence="2">The sequence shown here is derived from an EMBL/GenBank/DDBJ whole genome shotgun (WGS) entry which is preliminary data.</text>
</comment>
<dbReference type="InterPro" id="IPR010662">
    <property type="entry name" value="RBBP9/YdeN"/>
</dbReference>
<reference evidence="2 3" key="1">
    <citation type="submission" date="2021-01" db="EMBL/GenBank/DDBJ databases">
        <title>Actinoplanes sp. nov. LDG1-01 isolated from lichen.</title>
        <authorList>
            <person name="Saeng-In P."/>
            <person name="Phongsopitanun W."/>
            <person name="Kanchanasin P."/>
            <person name="Yuki M."/>
            <person name="Kudo T."/>
            <person name="Ohkuma M."/>
            <person name="Tanasupawat S."/>
        </authorList>
    </citation>
    <scope>NUCLEOTIDE SEQUENCE [LARGE SCALE GENOMIC DNA]</scope>
    <source>
        <strain evidence="2 3">LDG1-01</strain>
    </source>
</reference>
<evidence type="ECO:0000313" key="3">
    <source>
        <dbReference type="Proteomes" id="UP000598996"/>
    </source>
</evidence>
<dbReference type="Proteomes" id="UP000598996">
    <property type="component" value="Unassembled WGS sequence"/>
</dbReference>
<name>A0ABS1VQ06_9ACTN</name>
<dbReference type="GO" id="GO:0016787">
    <property type="term" value="F:hydrolase activity"/>
    <property type="evidence" value="ECO:0007669"/>
    <property type="project" value="UniProtKB-KW"/>
</dbReference>
<dbReference type="SUPFAM" id="SSF53474">
    <property type="entry name" value="alpha/beta-Hydrolases"/>
    <property type="match status" value="1"/>
</dbReference>
<keyword evidence="3" id="KW-1185">Reference proteome</keyword>
<dbReference type="RefSeq" id="WP_202992125.1">
    <property type="nucleotide sequence ID" value="NZ_JAENHO010000004.1"/>
</dbReference>
<dbReference type="Gene3D" id="3.40.50.1820">
    <property type="entry name" value="alpha/beta hydrolase"/>
    <property type="match status" value="1"/>
</dbReference>
<gene>
    <name evidence="2" type="ORF">JKJ07_15030</name>
</gene>
<dbReference type="Pfam" id="PF06821">
    <property type="entry name" value="Ser_hydrolase"/>
    <property type="match status" value="1"/>
</dbReference>
<feature type="region of interest" description="Disordered" evidence="1">
    <location>
        <begin position="97"/>
        <end position="127"/>
    </location>
</feature>
<evidence type="ECO:0000256" key="1">
    <source>
        <dbReference type="SAM" id="MobiDB-lite"/>
    </source>
</evidence>
<evidence type="ECO:0000313" key="2">
    <source>
        <dbReference type="EMBL" id="MBL7255616.1"/>
    </source>
</evidence>
<dbReference type="InterPro" id="IPR029058">
    <property type="entry name" value="AB_hydrolase_fold"/>
</dbReference>